<sequence>MPRPPLCLTPLEARRFHRRAVGLDETASPVAAILKRLGYVQIDPLNVCGRMHDLILRNRVPGYTEGGLMRHLHGSQGLERSTARREMRGGFEHILPGSGILVGFPFNAWPFLQPAFEDRRRRKSGYFARLSPPEERLADRILEEIRERGPLSSDEIDHDEKAVTGWGSRGRRAKIVLEKLFAHGRVLISARRGFRRIYDLPENVLPADVWRSTGVDLEEARRWSIHMRVRQRRLISLRADESGPLGDLVTEVQVAEGPRLWCLTEDLPLLESHAGTEDPTPRLLAPLDPLIYDRRLTSKLWDFDYTWEVYTPAAKRVRGYYTLPVLKGTCLIGHVEPRFDRELGRISVVSRKLKRRTAIAGAVRELETFLRTSL</sequence>
<protein>
    <recommendedName>
        <fullName evidence="2">Winged helix-turn-helix domain-containing protein</fullName>
    </recommendedName>
</protein>
<dbReference type="EMBL" id="MLJW01000058">
    <property type="protein sequence ID" value="OIR04305.1"/>
    <property type="molecule type" value="Genomic_DNA"/>
</dbReference>
<name>A0A1J5S744_9ZZZZ</name>
<proteinExistence type="predicted"/>
<dbReference type="PANTHER" id="PTHR30528:SF0">
    <property type="entry name" value="CYTOPLASMIC PROTEIN"/>
    <property type="match status" value="1"/>
</dbReference>
<gene>
    <name evidence="1" type="ORF">GALL_135050</name>
</gene>
<evidence type="ECO:0000313" key="1">
    <source>
        <dbReference type="EMBL" id="OIR04305.1"/>
    </source>
</evidence>
<dbReference type="InterPro" id="IPR009351">
    <property type="entry name" value="AlkZ-like"/>
</dbReference>
<dbReference type="Pfam" id="PF06224">
    <property type="entry name" value="AlkZ-like"/>
    <property type="match status" value="1"/>
</dbReference>
<comment type="caution">
    <text evidence="1">The sequence shown here is derived from an EMBL/GenBank/DDBJ whole genome shotgun (WGS) entry which is preliminary data.</text>
</comment>
<evidence type="ECO:0008006" key="2">
    <source>
        <dbReference type="Google" id="ProtNLM"/>
    </source>
</evidence>
<dbReference type="PANTHER" id="PTHR30528">
    <property type="entry name" value="CYTOPLASMIC PROTEIN"/>
    <property type="match status" value="1"/>
</dbReference>
<dbReference type="AlphaFoldDB" id="A0A1J5S744"/>
<organism evidence="1">
    <name type="scientific">mine drainage metagenome</name>
    <dbReference type="NCBI Taxonomy" id="410659"/>
    <lineage>
        <taxon>unclassified sequences</taxon>
        <taxon>metagenomes</taxon>
        <taxon>ecological metagenomes</taxon>
    </lineage>
</organism>
<reference evidence="1" key="1">
    <citation type="submission" date="2016-10" db="EMBL/GenBank/DDBJ databases">
        <title>Sequence of Gallionella enrichment culture.</title>
        <authorList>
            <person name="Poehlein A."/>
            <person name="Muehling M."/>
            <person name="Daniel R."/>
        </authorList>
    </citation>
    <scope>NUCLEOTIDE SEQUENCE</scope>
</reference>
<accession>A0A1J5S744</accession>